<reference evidence="2 3" key="1">
    <citation type="journal article" date="2012" name="Genome Biol.">
        <title>Genome and low-iron response of an oceanic diatom adapted to chronic iron limitation.</title>
        <authorList>
            <person name="Lommer M."/>
            <person name="Specht M."/>
            <person name="Roy A.S."/>
            <person name="Kraemer L."/>
            <person name="Andreson R."/>
            <person name="Gutowska M.A."/>
            <person name="Wolf J."/>
            <person name="Bergner S.V."/>
            <person name="Schilhabel M.B."/>
            <person name="Klostermeier U.C."/>
            <person name="Beiko R.G."/>
            <person name="Rosenstiel P."/>
            <person name="Hippler M."/>
            <person name="Laroche J."/>
        </authorList>
    </citation>
    <scope>NUCLEOTIDE SEQUENCE [LARGE SCALE GENOMIC DNA]</scope>
    <source>
        <strain evidence="2 3">CCMP1005</strain>
    </source>
</reference>
<dbReference type="Proteomes" id="UP000266841">
    <property type="component" value="Unassembled WGS sequence"/>
</dbReference>
<evidence type="ECO:0000313" key="2">
    <source>
        <dbReference type="EMBL" id="EJK45280.1"/>
    </source>
</evidence>
<feature type="non-terminal residue" evidence="2">
    <location>
        <position position="1"/>
    </location>
</feature>
<dbReference type="eggNOG" id="KOG1776">
    <property type="taxonomic scope" value="Eukaryota"/>
</dbReference>
<dbReference type="EMBL" id="AGNL01048635">
    <property type="protein sequence ID" value="EJK45280.1"/>
    <property type="molecule type" value="Genomic_DNA"/>
</dbReference>
<feature type="region of interest" description="Disordered" evidence="1">
    <location>
        <begin position="25"/>
        <end position="75"/>
    </location>
</feature>
<evidence type="ECO:0000256" key="1">
    <source>
        <dbReference type="SAM" id="MobiDB-lite"/>
    </source>
</evidence>
<protein>
    <submittedName>
        <fullName evidence="2">Uncharacterized protein</fullName>
    </submittedName>
</protein>
<sequence>NLLGIAGGPGSAVAGDSLGSLSRLVENINSRRDGGASSRRSGGGGGGGDAGTNPQNKSKASTPEERSKLYSQMREAEREGYELDRRINAWNNLNRDCLAGPKIAQFSSRAFNYIPSTSSVCSPHLTYHILTLLHAVYTTSILQSEQTVTPELVRTLIAEEVGQSQKLKDLKRSVLITLASTSVSASKLVIAEIRQRLMTVRDVASAEILGKLIQLDFDYVDEYIALSIEVLSDFRRIWSQNIAQVSTSQSEDGSGVEAVDCEKGKSSLMSRIHHSGFATANELELAHSLPTHIRSTPYADYQYDIGIDGKLGQRLRKRSEMTLRSGPSPSDQEVREKSVNLTTGVSVYPALWVESVFQITDVNAIEMRSLKRHFNENPGVIAKYV</sequence>
<evidence type="ECO:0000313" key="3">
    <source>
        <dbReference type="Proteomes" id="UP000266841"/>
    </source>
</evidence>
<proteinExistence type="predicted"/>
<feature type="compositionally biased region" description="Polar residues" evidence="1">
    <location>
        <begin position="52"/>
        <end position="61"/>
    </location>
</feature>
<feature type="compositionally biased region" description="Basic and acidic residues" evidence="1">
    <location>
        <begin position="62"/>
        <end position="75"/>
    </location>
</feature>
<organism evidence="2 3">
    <name type="scientific">Thalassiosira oceanica</name>
    <name type="common">Marine diatom</name>
    <dbReference type="NCBI Taxonomy" id="159749"/>
    <lineage>
        <taxon>Eukaryota</taxon>
        <taxon>Sar</taxon>
        <taxon>Stramenopiles</taxon>
        <taxon>Ochrophyta</taxon>
        <taxon>Bacillariophyta</taxon>
        <taxon>Coscinodiscophyceae</taxon>
        <taxon>Thalassiosirophycidae</taxon>
        <taxon>Thalassiosirales</taxon>
        <taxon>Thalassiosiraceae</taxon>
        <taxon>Thalassiosira</taxon>
    </lineage>
</organism>
<name>K0R0S2_THAOC</name>
<accession>K0R0S2</accession>
<dbReference type="OrthoDB" id="49457at2759"/>
<dbReference type="AlphaFoldDB" id="K0R0S2"/>
<keyword evidence="3" id="KW-1185">Reference proteome</keyword>
<feature type="compositionally biased region" description="Gly residues" evidence="1">
    <location>
        <begin position="41"/>
        <end position="50"/>
    </location>
</feature>
<gene>
    <name evidence="2" type="ORF">THAOC_36111</name>
</gene>
<comment type="caution">
    <text evidence="2">The sequence shown here is derived from an EMBL/GenBank/DDBJ whole genome shotgun (WGS) entry which is preliminary data.</text>
</comment>